<dbReference type="GO" id="GO:0009279">
    <property type="term" value="C:cell outer membrane"/>
    <property type="evidence" value="ECO:0007669"/>
    <property type="project" value="UniProtKB-SubCell"/>
</dbReference>
<feature type="signal peptide" evidence="8">
    <location>
        <begin position="1"/>
        <end position="24"/>
    </location>
</feature>
<dbReference type="SUPFAM" id="SSF56954">
    <property type="entry name" value="Outer membrane efflux proteins (OEP)"/>
    <property type="match status" value="1"/>
</dbReference>
<keyword evidence="6" id="KW-0472">Membrane</keyword>
<dbReference type="EMBL" id="JAESIY010000003">
    <property type="protein sequence ID" value="MBL3655896.1"/>
    <property type="molecule type" value="Genomic_DNA"/>
</dbReference>
<accession>A0A937F3X9</accession>
<dbReference type="Gene3D" id="1.20.1600.10">
    <property type="entry name" value="Outer membrane efflux proteins (OEP)"/>
    <property type="match status" value="1"/>
</dbReference>
<evidence type="ECO:0000256" key="2">
    <source>
        <dbReference type="ARBA" id="ARBA00007613"/>
    </source>
</evidence>
<comment type="similarity">
    <text evidence="2">Belongs to the outer membrane factor (OMF) (TC 1.B.17) family.</text>
</comment>
<dbReference type="InterPro" id="IPR003423">
    <property type="entry name" value="OMP_efflux"/>
</dbReference>
<evidence type="ECO:0000313" key="10">
    <source>
        <dbReference type="Proteomes" id="UP000659388"/>
    </source>
</evidence>
<dbReference type="PANTHER" id="PTHR30026">
    <property type="entry name" value="OUTER MEMBRANE PROTEIN TOLC"/>
    <property type="match status" value="1"/>
</dbReference>
<dbReference type="Pfam" id="PF02321">
    <property type="entry name" value="OEP"/>
    <property type="match status" value="2"/>
</dbReference>
<protein>
    <submittedName>
        <fullName evidence="9">TolC family protein</fullName>
    </submittedName>
</protein>
<evidence type="ECO:0000256" key="7">
    <source>
        <dbReference type="ARBA" id="ARBA00023237"/>
    </source>
</evidence>
<evidence type="ECO:0000256" key="6">
    <source>
        <dbReference type="ARBA" id="ARBA00023136"/>
    </source>
</evidence>
<dbReference type="GO" id="GO:0015562">
    <property type="term" value="F:efflux transmembrane transporter activity"/>
    <property type="evidence" value="ECO:0007669"/>
    <property type="project" value="InterPro"/>
</dbReference>
<dbReference type="AlphaFoldDB" id="A0A937F3X9"/>
<dbReference type="GO" id="GO:1990281">
    <property type="term" value="C:efflux pump complex"/>
    <property type="evidence" value="ECO:0007669"/>
    <property type="project" value="TreeGrafter"/>
</dbReference>
<evidence type="ECO:0000256" key="5">
    <source>
        <dbReference type="ARBA" id="ARBA00022692"/>
    </source>
</evidence>
<keyword evidence="3" id="KW-0813">Transport</keyword>
<dbReference type="RefSeq" id="WP_202243570.1">
    <property type="nucleotide sequence ID" value="NZ_JAESIY010000003.1"/>
</dbReference>
<dbReference type="InterPro" id="IPR051906">
    <property type="entry name" value="TolC-like"/>
</dbReference>
<keyword evidence="7" id="KW-0998">Cell outer membrane</keyword>
<keyword evidence="10" id="KW-1185">Reference proteome</keyword>
<reference evidence="9" key="1">
    <citation type="submission" date="2021-01" db="EMBL/GenBank/DDBJ databases">
        <title>Fulvivirga kasyanovii gen. nov., sp nov., a novel member of the phylum Bacteroidetes isolated from seawater in a mussel farm.</title>
        <authorList>
            <person name="Zhao L.-H."/>
            <person name="Wang Z.-J."/>
        </authorList>
    </citation>
    <scope>NUCLEOTIDE SEQUENCE</scope>
    <source>
        <strain evidence="9">2943</strain>
    </source>
</reference>
<gene>
    <name evidence="9" type="ORF">JL102_07125</name>
</gene>
<keyword evidence="4" id="KW-1134">Transmembrane beta strand</keyword>
<comment type="subcellular location">
    <subcellularLocation>
        <location evidence="1">Cell outer membrane</location>
    </subcellularLocation>
</comment>
<dbReference type="PANTHER" id="PTHR30026:SF20">
    <property type="entry name" value="OUTER MEMBRANE PROTEIN TOLC"/>
    <property type="match status" value="1"/>
</dbReference>
<keyword evidence="8" id="KW-0732">Signal</keyword>
<evidence type="ECO:0000256" key="4">
    <source>
        <dbReference type="ARBA" id="ARBA00022452"/>
    </source>
</evidence>
<evidence type="ECO:0000313" key="9">
    <source>
        <dbReference type="EMBL" id="MBL3655896.1"/>
    </source>
</evidence>
<feature type="chain" id="PRO_5037299734" evidence="8">
    <location>
        <begin position="25"/>
        <end position="478"/>
    </location>
</feature>
<proteinExistence type="inferred from homology"/>
<name>A0A937F3X9_9BACT</name>
<dbReference type="GO" id="GO:0015288">
    <property type="term" value="F:porin activity"/>
    <property type="evidence" value="ECO:0007669"/>
    <property type="project" value="TreeGrafter"/>
</dbReference>
<evidence type="ECO:0000256" key="3">
    <source>
        <dbReference type="ARBA" id="ARBA00022448"/>
    </source>
</evidence>
<keyword evidence="5" id="KW-0812">Transmembrane</keyword>
<evidence type="ECO:0000256" key="1">
    <source>
        <dbReference type="ARBA" id="ARBA00004442"/>
    </source>
</evidence>
<evidence type="ECO:0000256" key="8">
    <source>
        <dbReference type="SAM" id="SignalP"/>
    </source>
</evidence>
<organism evidence="9 10">
    <name type="scientific">Fulvivirga sediminis</name>
    <dbReference type="NCBI Taxonomy" id="2803949"/>
    <lineage>
        <taxon>Bacteria</taxon>
        <taxon>Pseudomonadati</taxon>
        <taxon>Bacteroidota</taxon>
        <taxon>Cytophagia</taxon>
        <taxon>Cytophagales</taxon>
        <taxon>Fulvivirgaceae</taxon>
        <taxon>Fulvivirga</taxon>
    </lineage>
</organism>
<dbReference type="Proteomes" id="UP000659388">
    <property type="component" value="Unassembled WGS sequence"/>
</dbReference>
<sequence length="478" mass="54173">MSIVKKVVCASFGLMVLLVTTVQGQQQGIDSAILTLDDFLDIVKTNHPIAIQANLQPQKGEATVRQARGGFDPKAMADVSEKYFKDYTYYSKNNVGLKVPTWFGIEAKAGYEENNGYYLNPENSTSGAGLWYAGVSVPVGKGLFIDSRRAELRQAQIYQQSSEAERRVMLNDLQYEAGKAYWEWFKFYHNLKVYEEGLKLATERLNAVKQSVKFGDKPAIDTLEASIQVQNRQISLQQARLDFVNSTALLSIYLWAEGVVPLEVDNYTIPSDLSEIKAVDVDLNYRDQLNDMVVAHPKLQLYEYKIADLGIQQRLKRESLKPELNLSYNALNKAVGSDPTGGYSMNNYKWGLEFSFPIFLRKERGALQLADLKIKEAQLSFTQQNAQLVYKASAALNTWDNTFDQANTYEQTVENYNQLLTGERRKYQAGESSLFLVNYREMSYINAKIKWVELISKNRKAKVEAQYSLGILDVSGNE</sequence>
<comment type="caution">
    <text evidence="9">The sequence shown here is derived from an EMBL/GenBank/DDBJ whole genome shotgun (WGS) entry which is preliminary data.</text>
</comment>